<dbReference type="PANTHER" id="PTHR11070:SF2">
    <property type="entry name" value="ATP-DEPENDENT DNA HELICASE SRS2"/>
    <property type="match status" value="1"/>
</dbReference>
<dbReference type="Pfam" id="PF00580">
    <property type="entry name" value="UvrD-helicase"/>
    <property type="match status" value="1"/>
</dbReference>
<evidence type="ECO:0000256" key="6">
    <source>
        <dbReference type="PROSITE-ProRule" id="PRU00560"/>
    </source>
</evidence>
<feature type="domain" description="UvrD-like helicase ATP-binding" evidence="7">
    <location>
        <begin position="27"/>
        <end position="308"/>
    </location>
</feature>
<keyword evidence="3 6" id="KW-0347">Helicase</keyword>
<dbReference type="InterPro" id="IPR000212">
    <property type="entry name" value="DNA_helicase_UvrD/REP"/>
</dbReference>
<gene>
    <name evidence="8" type="ORF">WS71_23060</name>
</gene>
<dbReference type="RefSeq" id="WP_066492493.1">
    <property type="nucleotide sequence ID" value="NZ_CP013389.1"/>
</dbReference>
<name>A0A1B4G2L0_9BURK</name>
<sequence>MYDDLVREEDVTWAAVLMGLGPAGFAAVEGDDSRLRAMLRLDTIDFEACPGSGKTTLLVAKLAVLAMRWPNRQQGICVLSHTNAARNEISAKLSSSAAGVSLTHYPHFVGTIHAFVNEYLALPWLRSKGVEVRCIDTRIALAKRWNLLPANRRWALQQANLSETCLIYDQTDYGGGKTGRFGPQTPTYQAIINARRQSSEQGYFCFDEMFVWACELLDRHPETIPMLRRRFPLVFIDEAQDNSEAQSALLHRIFCSGDAPSRRQRFGDSNQAIYGSASESGATTDQFPGAVVHPMPRSYRFGQNLADQVKGFGVTPHALIGAGPPDHLSADPKASAIFLFDDGSVQRVLERYGQHLLDSFDAAVLENGVFTAVAGVHEPGGDDRIPRAMGHYVPGYDPACVRKESTPSSFAQYLARARFEMAGSENTDRLINAVAAALLAASELAGAPYGASARKSPHRRVVEMLGDSDARGEYLALQEIILTHQGDITPALCAAAAQAHIEAVIRQLSGAEVLGEDVATFLAPPQAQAVAGAEAAIAARTDNLFAYPPDAPQVHIRLSSIHAVKGETHTATLVLDSFYHAHHLSELKPWLLGTKSGGFSTNARGRQVPEGRRMLGRLKLHYVAMTRPTHLLCLAMRKDAFGPGELDTLMGRGWTVIDCCSDAQVQV</sequence>
<evidence type="ECO:0000256" key="4">
    <source>
        <dbReference type="ARBA" id="ARBA00022840"/>
    </source>
</evidence>
<keyword evidence="1 6" id="KW-0547">Nucleotide-binding</keyword>
<dbReference type="PANTHER" id="PTHR11070">
    <property type="entry name" value="UVRD / RECB / PCRA DNA HELICASE FAMILY MEMBER"/>
    <property type="match status" value="1"/>
</dbReference>
<evidence type="ECO:0000256" key="1">
    <source>
        <dbReference type="ARBA" id="ARBA00022741"/>
    </source>
</evidence>
<feature type="binding site" evidence="6">
    <location>
        <begin position="48"/>
        <end position="55"/>
    </location>
    <ligand>
        <name>ATP</name>
        <dbReference type="ChEBI" id="CHEBI:30616"/>
    </ligand>
</feature>
<dbReference type="InterPro" id="IPR027417">
    <property type="entry name" value="P-loop_NTPase"/>
</dbReference>
<proteinExistence type="predicted"/>
<evidence type="ECO:0000256" key="3">
    <source>
        <dbReference type="ARBA" id="ARBA00022806"/>
    </source>
</evidence>
<dbReference type="AlphaFoldDB" id="A0A1B4G2L0"/>
<dbReference type="InterPro" id="IPR014016">
    <property type="entry name" value="UvrD-like_ATP-bd"/>
</dbReference>
<keyword evidence="4 6" id="KW-0067">ATP-binding</keyword>
<dbReference type="Proteomes" id="UP000067711">
    <property type="component" value="Chromosome 1"/>
</dbReference>
<dbReference type="GO" id="GO:0043138">
    <property type="term" value="F:3'-5' DNA helicase activity"/>
    <property type="evidence" value="ECO:0007669"/>
    <property type="project" value="TreeGrafter"/>
</dbReference>
<keyword evidence="2 6" id="KW-0378">Hydrolase</keyword>
<evidence type="ECO:0000313" key="8">
    <source>
        <dbReference type="EMBL" id="AOJ10123.1"/>
    </source>
</evidence>
<dbReference type="GO" id="GO:0003677">
    <property type="term" value="F:DNA binding"/>
    <property type="evidence" value="ECO:0007669"/>
    <property type="project" value="InterPro"/>
</dbReference>
<dbReference type="GO" id="GO:0000725">
    <property type="term" value="P:recombinational repair"/>
    <property type="evidence" value="ECO:0007669"/>
    <property type="project" value="TreeGrafter"/>
</dbReference>
<reference evidence="8 9" key="1">
    <citation type="submission" date="2015-12" db="EMBL/GenBank/DDBJ databases">
        <title>Diversity of Burkholderia near neighbor genomes.</title>
        <authorList>
            <person name="Sahl J."/>
            <person name="Wagner D."/>
            <person name="Keim P."/>
        </authorList>
    </citation>
    <scope>NUCLEOTIDE SEQUENCE [LARGE SCALE GENOMIC DNA]</scope>
    <source>
        <strain evidence="8 9">BDU8</strain>
    </source>
</reference>
<dbReference type="Gene3D" id="3.40.50.300">
    <property type="entry name" value="P-loop containing nucleotide triphosphate hydrolases"/>
    <property type="match status" value="1"/>
</dbReference>
<dbReference type="GO" id="GO:0005524">
    <property type="term" value="F:ATP binding"/>
    <property type="evidence" value="ECO:0007669"/>
    <property type="project" value="UniProtKB-UniRule"/>
</dbReference>
<evidence type="ECO:0000256" key="2">
    <source>
        <dbReference type="ARBA" id="ARBA00022801"/>
    </source>
</evidence>
<dbReference type="SUPFAM" id="SSF52540">
    <property type="entry name" value="P-loop containing nucleoside triphosphate hydrolases"/>
    <property type="match status" value="1"/>
</dbReference>
<evidence type="ECO:0000256" key="5">
    <source>
        <dbReference type="ARBA" id="ARBA00034923"/>
    </source>
</evidence>
<dbReference type="PROSITE" id="PS51198">
    <property type="entry name" value="UVRD_HELICASE_ATP_BIND"/>
    <property type="match status" value="1"/>
</dbReference>
<protein>
    <recommendedName>
        <fullName evidence="5">DNA 3'-5' helicase II</fullName>
    </recommendedName>
</protein>
<evidence type="ECO:0000259" key="7">
    <source>
        <dbReference type="PROSITE" id="PS51198"/>
    </source>
</evidence>
<evidence type="ECO:0000313" key="9">
    <source>
        <dbReference type="Proteomes" id="UP000067711"/>
    </source>
</evidence>
<organism evidence="8 9">
    <name type="scientific">Burkholderia mayonis</name>
    <dbReference type="NCBI Taxonomy" id="1385591"/>
    <lineage>
        <taxon>Bacteria</taxon>
        <taxon>Pseudomonadati</taxon>
        <taxon>Pseudomonadota</taxon>
        <taxon>Betaproteobacteria</taxon>
        <taxon>Burkholderiales</taxon>
        <taxon>Burkholderiaceae</taxon>
        <taxon>Burkholderia</taxon>
        <taxon>pseudomallei group</taxon>
    </lineage>
</organism>
<accession>A0A1B4G2L0</accession>
<dbReference type="EMBL" id="CP013389">
    <property type="protein sequence ID" value="AOJ10123.1"/>
    <property type="molecule type" value="Genomic_DNA"/>
</dbReference>
<dbReference type="GO" id="GO:0016787">
    <property type="term" value="F:hydrolase activity"/>
    <property type="evidence" value="ECO:0007669"/>
    <property type="project" value="UniProtKB-UniRule"/>
</dbReference>